<dbReference type="Proteomes" id="UP000235392">
    <property type="component" value="Unassembled WGS sequence"/>
</dbReference>
<comment type="caution">
    <text evidence="2">The sequence shown here is derived from an EMBL/GenBank/DDBJ whole genome shotgun (WGS) entry which is preliminary data.</text>
</comment>
<dbReference type="EMBL" id="PGCI01000094">
    <property type="protein sequence ID" value="PLW41039.1"/>
    <property type="molecule type" value="Genomic_DNA"/>
</dbReference>
<organism evidence="2 3">
    <name type="scientific">Puccinia coronata f. sp. avenae</name>
    <dbReference type="NCBI Taxonomy" id="200324"/>
    <lineage>
        <taxon>Eukaryota</taxon>
        <taxon>Fungi</taxon>
        <taxon>Dikarya</taxon>
        <taxon>Basidiomycota</taxon>
        <taxon>Pucciniomycotina</taxon>
        <taxon>Pucciniomycetes</taxon>
        <taxon>Pucciniales</taxon>
        <taxon>Pucciniaceae</taxon>
        <taxon>Puccinia</taxon>
    </lineage>
</organism>
<feature type="region of interest" description="Disordered" evidence="1">
    <location>
        <begin position="71"/>
        <end position="90"/>
    </location>
</feature>
<evidence type="ECO:0000313" key="3">
    <source>
        <dbReference type="Proteomes" id="UP000235392"/>
    </source>
</evidence>
<reference evidence="2 3" key="1">
    <citation type="submission" date="2017-11" db="EMBL/GenBank/DDBJ databases">
        <title>De novo assembly and phasing of dikaryotic genomes from two isolates of Puccinia coronata f. sp. avenae, the causal agent of oat crown rust.</title>
        <authorList>
            <person name="Miller M.E."/>
            <person name="Zhang Y."/>
            <person name="Omidvar V."/>
            <person name="Sperschneider J."/>
            <person name="Schwessinger B."/>
            <person name="Raley C."/>
            <person name="Palmer J.M."/>
            <person name="Garnica D."/>
            <person name="Upadhyaya N."/>
            <person name="Rathjen J."/>
            <person name="Taylor J.M."/>
            <person name="Park R.F."/>
            <person name="Dodds P.N."/>
            <person name="Hirsch C.D."/>
            <person name="Kianian S.F."/>
            <person name="Figueroa M."/>
        </authorList>
    </citation>
    <scope>NUCLEOTIDE SEQUENCE [LARGE SCALE GENOMIC DNA]</scope>
    <source>
        <strain evidence="2">12SD80</strain>
    </source>
</reference>
<accession>A0A2N5UTG5</accession>
<evidence type="ECO:0000256" key="1">
    <source>
        <dbReference type="SAM" id="MobiDB-lite"/>
    </source>
</evidence>
<name>A0A2N5UTG5_9BASI</name>
<sequence length="90" mass="9672">MSKLKAGIDGASQASFKVHISRVGRGIENVSSGSDRLDVAPRDHSTCKKSPLTTGAAIISALIQCRPAVPPRHQTTRHRRLTREHAIAGH</sequence>
<feature type="region of interest" description="Disordered" evidence="1">
    <location>
        <begin position="28"/>
        <end position="49"/>
    </location>
</feature>
<feature type="compositionally biased region" description="Basic and acidic residues" evidence="1">
    <location>
        <begin position="35"/>
        <end position="46"/>
    </location>
</feature>
<proteinExistence type="predicted"/>
<dbReference type="AlphaFoldDB" id="A0A2N5UTG5"/>
<evidence type="ECO:0000313" key="2">
    <source>
        <dbReference type="EMBL" id="PLW41039.1"/>
    </source>
</evidence>
<gene>
    <name evidence="2" type="ORF">PCASD_07969</name>
</gene>
<protein>
    <submittedName>
        <fullName evidence="2">Uncharacterized protein</fullName>
    </submittedName>
</protein>